<keyword evidence="5" id="KW-0547">Nucleotide-binding</keyword>
<reference evidence="12" key="1">
    <citation type="journal article" date="2019" name="Int. J. Syst. Evol. Microbiol.">
        <title>The Global Catalogue of Microorganisms (GCM) 10K type strain sequencing project: providing services to taxonomists for standard genome sequencing and annotation.</title>
        <authorList>
            <consortium name="The Broad Institute Genomics Platform"/>
            <consortium name="The Broad Institute Genome Sequencing Center for Infectious Disease"/>
            <person name="Wu L."/>
            <person name="Ma J."/>
        </authorList>
    </citation>
    <scope>NUCLEOTIDE SEQUENCE [LARGE SCALE GENOMIC DNA]</scope>
    <source>
        <strain evidence="12">CGMCC 1.13574</strain>
    </source>
</reference>
<dbReference type="NCBIfam" id="TIGR00229">
    <property type="entry name" value="sensory_box"/>
    <property type="match status" value="1"/>
</dbReference>
<evidence type="ECO:0000256" key="9">
    <source>
        <dbReference type="SAM" id="Phobius"/>
    </source>
</evidence>
<keyword evidence="6" id="KW-0418">Kinase</keyword>
<keyword evidence="9" id="KW-0812">Transmembrane</keyword>
<dbReference type="Gene3D" id="3.30.565.10">
    <property type="entry name" value="Histidine kinase-like ATPase, C-terminal domain"/>
    <property type="match status" value="1"/>
</dbReference>
<dbReference type="PANTHER" id="PTHR43065">
    <property type="entry name" value="SENSOR HISTIDINE KINASE"/>
    <property type="match status" value="1"/>
</dbReference>
<sequence>MDLHISGLQWVMVAMCLMTAAYYIDRTRRLAAQETAQRAGALLHARYRYVIEADPRAILLFQPDFTLLEINQKGREWIKSSQSELQGQSALDVLSRLQVENPQELLDQILARGAIELKVGERILSDFEWSDLYDEKGGRVGGVLCFRDVTEEKKFQREIIQSEKLAVVGQLAAATAHEIRNPLTSIKGFLQLLEHRLKTMEQESEIKEYTRIMVEEVDRMEKIIRDFLLMTKPSDVIREQACLNSVIERVLVLVQNQAILRNIQVVTDLTKLSHVLMHKEAIQQVVLNLMQNALEAMNVGGTLTVQTKEEDKHVVLLVIDTGIGMTDEELQNLGSPFYSTKTEGTGLGLTVSSKIIREHRGQIDVQSKKGVGTTIAIRLPK</sequence>
<organism evidence="11 12">
    <name type="scientific">Tumebacillus lipolyticus</name>
    <dbReference type="NCBI Taxonomy" id="1280370"/>
    <lineage>
        <taxon>Bacteria</taxon>
        <taxon>Bacillati</taxon>
        <taxon>Bacillota</taxon>
        <taxon>Bacilli</taxon>
        <taxon>Bacillales</taxon>
        <taxon>Alicyclobacillaceae</taxon>
        <taxon>Tumebacillus</taxon>
    </lineage>
</organism>
<dbReference type="SUPFAM" id="SSF55874">
    <property type="entry name" value="ATPase domain of HSP90 chaperone/DNA topoisomerase II/histidine kinase"/>
    <property type="match status" value="1"/>
</dbReference>
<keyword evidence="12" id="KW-1185">Reference proteome</keyword>
<dbReference type="GO" id="GO:0005524">
    <property type="term" value="F:ATP binding"/>
    <property type="evidence" value="ECO:0007669"/>
    <property type="project" value="UniProtKB-KW"/>
</dbReference>
<dbReference type="PANTHER" id="PTHR43065:SF10">
    <property type="entry name" value="PEROXIDE STRESS-ACTIVATED HISTIDINE KINASE MAK3"/>
    <property type="match status" value="1"/>
</dbReference>
<evidence type="ECO:0000313" key="11">
    <source>
        <dbReference type="EMBL" id="MFD2169692.1"/>
    </source>
</evidence>
<dbReference type="CDD" id="cd00130">
    <property type="entry name" value="PAS"/>
    <property type="match status" value="1"/>
</dbReference>
<dbReference type="InterPro" id="IPR003594">
    <property type="entry name" value="HATPase_dom"/>
</dbReference>
<dbReference type="Gene3D" id="3.30.450.20">
    <property type="entry name" value="PAS domain"/>
    <property type="match status" value="1"/>
</dbReference>
<evidence type="ECO:0000259" key="10">
    <source>
        <dbReference type="PROSITE" id="PS50109"/>
    </source>
</evidence>
<accession>A0ABW4ZUJ6</accession>
<dbReference type="Proteomes" id="UP001597343">
    <property type="component" value="Unassembled WGS sequence"/>
</dbReference>
<dbReference type="PROSITE" id="PS50109">
    <property type="entry name" value="HIS_KIN"/>
    <property type="match status" value="1"/>
</dbReference>
<dbReference type="Gene3D" id="1.10.287.130">
    <property type="match status" value="1"/>
</dbReference>
<evidence type="ECO:0000256" key="3">
    <source>
        <dbReference type="ARBA" id="ARBA00022553"/>
    </source>
</evidence>
<dbReference type="Pfam" id="PF02518">
    <property type="entry name" value="HATPase_c"/>
    <property type="match status" value="1"/>
</dbReference>
<dbReference type="CDD" id="cd00082">
    <property type="entry name" value="HisKA"/>
    <property type="match status" value="1"/>
</dbReference>
<dbReference type="InterPro" id="IPR013656">
    <property type="entry name" value="PAS_4"/>
</dbReference>
<keyword evidence="3" id="KW-0597">Phosphoprotein</keyword>
<dbReference type="InterPro" id="IPR003661">
    <property type="entry name" value="HisK_dim/P_dom"/>
</dbReference>
<name>A0ABW4ZUJ6_9BACL</name>
<dbReference type="Pfam" id="PF08448">
    <property type="entry name" value="PAS_4"/>
    <property type="match status" value="1"/>
</dbReference>
<gene>
    <name evidence="11" type="ORF">ACFSOY_06755</name>
</gene>
<dbReference type="SMART" id="SM00387">
    <property type="entry name" value="HATPase_c"/>
    <property type="match status" value="1"/>
</dbReference>
<evidence type="ECO:0000256" key="1">
    <source>
        <dbReference type="ARBA" id="ARBA00000085"/>
    </source>
</evidence>
<comment type="caution">
    <text evidence="11">The sequence shown here is derived from an EMBL/GenBank/DDBJ whole genome shotgun (WGS) entry which is preliminary data.</text>
</comment>
<evidence type="ECO:0000313" key="12">
    <source>
        <dbReference type="Proteomes" id="UP001597343"/>
    </source>
</evidence>
<dbReference type="SUPFAM" id="SSF47384">
    <property type="entry name" value="Homodimeric domain of signal transducing histidine kinase"/>
    <property type="match status" value="1"/>
</dbReference>
<evidence type="ECO:0000256" key="5">
    <source>
        <dbReference type="ARBA" id="ARBA00022741"/>
    </source>
</evidence>
<dbReference type="SMART" id="SM00091">
    <property type="entry name" value="PAS"/>
    <property type="match status" value="1"/>
</dbReference>
<dbReference type="InterPro" id="IPR035965">
    <property type="entry name" value="PAS-like_dom_sf"/>
</dbReference>
<evidence type="ECO:0000256" key="2">
    <source>
        <dbReference type="ARBA" id="ARBA00012438"/>
    </source>
</evidence>
<dbReference type="InterPro" id="IPR004358">
    <property type="entry name" value="Sig_transdc_His_kin-like_C"/>
</dbReference>
<keyword evidence="9" id="KW-0472">Membrane</keyword>
<evidence type="ECO:0000256" key="6">
    <source>
        <dbReference type="ARBA" id="ARBA00022777"/>
    </source>
</evidence>
<dbReference type="InterPro" id="IPR005467">
    <property type="entry name" value="His_kinase_dom"/>
</dbReference>
<dbReference type="EMBL" id="JBHUIO010000005">
    <property type="protein sequence ID" value="MFD2169692.1"/>
    <property type="molecule type" value="Genomic_DNA"/>
</dbReference>
<dbReference type="SMART" id="SM00388">
    <property type="entry name" value="HisKA"/>
    <property type="match status" value="1"/>
</dbReference>
<keyword evidence="4" id="KW-0808">Transferase</keyword>
<evidence type="ECO:0000256" key="7">
    <source>
        <dbReference type="ARBA" id="ARBA00022840"/>
    </source>
</evidence>
<keyword evidence="7 11" id="KW-0067">ATP-binding</keyword>
<dbReference type="SUPFAM" id="SSF55785">
    <property type="entry name" value="PYP-like sensor domain (PAS domain)"/>
    <property type="match status" value="1"/>
</dbReference>
<dbReference type="InterPro" id="IPR036097">
    <property type="entry name" value="HisK_dim/P_sf"/>
</dbReference>
<comment type="catalytic activity">
    <reaction evidence="1">
        <text>ATP + protein L-histidine = ADP + protein N-phospho-L-histidine.</text>
        <dbReference type="EC" id="2.7.13.3"/>
    </reaction>
</comment>
<dbReference type="RefSeq" id="WP_386045038.1">
    <property type="nucleotide sequence ID" value="NZ_JBHUIO010000005.1"/>
</dbReference>
<dbReference type="PRINTS" id="PR00344">
    <property type="entry name" value="BCTRLSENSOR"/>
</dbReference>
<feature type="transmembrane region" description="Helical" evidence="9">
    <location>
        <begin position="6"/>
        <end position="24"/>
    </location>
</feature>
<dbReference type="EC" id="2.7.13.3" evidence="2"/>
<protein>
    <recommendedName>
        <fullName evidence="2">histidine kinase</fullName>
        <ecNumber evidence="2">2.7.13.3</ecNumber>
    </recommendedName>
</protein>
<keyword evidence="9" id="KW-1133">Transmembrane helix</keyword>
<evidence type="ECO:0000256" key="8">
    <source>
        <dbReference type="ARBA" id="ARBA00023012"/>
    </source>
</evidence>
<dbReference type="InterPro" id="IPR036890">
    <property type="entry name" value="HATPase_C_sf"/>
</dbReference>
<feature type="domain" description="Histidine kinase" evidence="10">
    <location>
        <begin position="174"/>
        <end position="381"/>
    </location>
</feature>
<proteinExistence type="predicted"/>
<keyword evidence="8" id="KW-0902">Two-component regulatory system</keyword>
<dbReference type="InterPro" id="IPR000014">
    <property type="entry name" value="PAS"/>
</dbReference>
<dbReference type="Pfam" id="PF00512">
    <property type="entry name" value="HisKA"/>
    <property type="match status" value="1"/>
</dbReference>
<evidence type="ECO:0000256" key="4">
    <source>
        <dbReference type="ARBA" id="ARBA00022679"/>
    </source>
</evidence>